<evidence type="ECO:0000313" key="2">
    <source>
        <dbReference type="EMBL" id="ARK32168.1"/>
    </source>
</evidence>
<keyword evidence="3" id="KW-1185">Reference proteome</keyword>
<reference evidence="2 3" key="1">
    <citation type="submission" date="2017-04" db="EMBL/GenBank/DDBJ databases">
        <title>Bacillus krulwichiae AM31D Genome sequencing and assembly.</title>
        <authorList>
            <person name="Krulwich T.A."/>
            <person name="Anastor L."/>
            <person name="Ehrlich R."/>
            <person name="Ehrlich G.D."/>
            <person name="Janto B."/>
        </authorList>
    </citation>
    <scope>NUCLEOTIDE SEQUENCE [LARGE SCALE GENOMIC DNA]</scope>
    <source>
        <strain evidence="2 3">AM31D</strain>
    </source>
</reference>
<dbReference type="RefSeq" id="WP_066160466.1">
    <property type="nucleotide sequence ID" value="NZ_CP020814.1"/>
</dbReference>
<accession>A0A1X9MFE9</accession>
<dbReference type="STRING" id="199441.BkAM31D_21245"/>
<gene>
    <name evidence="2" type="ORF">BkAM31D_21245</name>
</gene>
<organism evidence="2 3">
    <name type="scientific">Halalkalibacter krulwichiae</name>
    <dbReference type="NCBI Taxonomy" id="199441"/>
    <lineage>
        <taxon>Bacteria</taxon>
        <taxon>Bacillati</taxon>
        <taxon>Bacillota</taxon>
        <taxon>Bacilli</taxon>
        <taxon>Bacillales</taxon>
        <taxon>Bacillaceae</taxon>
        <taxon>Halalkalibacter</taxon>
    </lineage>
</organism>
<evidence type="ECO:0000313" key="3">
    <source>
        <dbReference type="Proteomes" id="UP000193006"/>
    </source>
</evidence>
<dbReference type="KEGG" id="bkw:BkAM31D_21245"/>
<protein>
    <submittedName>
        <fullName evidence="2">RecT family protein</fullName>
    </submittedName>
</protein>
<dbReference type="NCBIfam" id="TIGR01913">
    <property type="entry name" value="bet_lambda"/>
    <property type="match status" value="1"/>
</dbReference>
<sequence>MTNALVKAISYEVSGEVIDLQPETVKNYLVRGNGSVTDQEIVMFMNLCQYQKLNPLINEAYLIKFGSQPAQIIVSKEAFMKRAESNEKFEGFEAGIIYEFNDEIKQVIGAVKPKKAELIGGWCKVFRSDRKQPIEVQVSIDEFSKGQATWKDMPLNMIRKVAIVNALREAFPNSLGAMYTEEEANKSSDIPEYQPKERKDITPNEPPAQSDQEVVKSPIDEAKAKMQSLFAQLGIEGKEAKGEYISKNLPNASNPPTLQELTGLIAIMEMDLERRQSFDADELE</sequence>
<dbReference type="GO" id="GO:0006310">
    <property type="term" value="P:DNA recombination"/>
    <property type="evidence" value="ECO:0007669"/>
    <property type="project" value="InterPro"/>
</dbReference>
<dbReference type="EMBL" id="CP020814">
    <property type="protein sequence ID" value="ARK32168.1"/>
    <property type="molecule type" value="Genomic_DNA"/>
</dbReference>
<dbReference type="Proteomes" id="UP000193006">
    <property type="component" value="Chromosome"/>
</dbReference>
<dbReference type="InterPro" id="IPR018330">
    <property type="entry name" value="RecT_fam"/>
</dbReference>
<evidence type="ECO:0000256" key="1">
    <source>
        <dbReference type="SAM" id="MobiDB-lite"/>
    </source>
</evidence>
<dbReference type="InterPro" id="IPR010183">
    <property type="entry name" value="Phage_lambda_Bet"/>
</dbReference>
<dbReference type="Pfam" id="PF03837">
    <property type="entry name" value="RecT"/>
    <property type="match status" value="1"/>
</dbReference>
<feature type="region of interest" description="Disordered" evidence="1">
    <location>
        <begin position="182"/>
        <end position="214"/>
    </location>
</feature>
<name>A0A1X9MFE9_9BACI</name>
<dbReference type="GO" id="GO:0003677">
    <property type="term" value="F:DNA binding"/>
    <property type="evidence" value="ECO:0007669"/>
    <property type="project" value="InterPro"/>
</dbReference>
<dbReference type="AlphaFoldDB" id="A0A1X9MFE9"/>
<proteinExistence type="predicted"/>